<evidence type="ECO:0000313" key="2">
    <source>
        <dbReference type="Proteomes" id="UP000499080"/>
    </source>
</evidence>
<proteinExistence type="predicted"/>
<evidence type="ECO:0000313" key="1">
    <source>
        <dbReference type="EMBL" id="GBN12964.1"/>
    </source>
</evidence>
<protein>
    <submittedName>
        <fullName evidence="1">Uncharacterized protein</fullName>
    </submittedName>
</protein>
<organism evidence="1 2">
    <name type="scientific">Araneus ventricosus</name>
    <name type="common">Orbweaver spider</name>
    <name type="synonym">Epeira ventricosa</name>
    <dbReference type="NCBI Taxonomy" id="182803"/>
    <lineage>
        <taxon>Eukaryota</taxon>
        <taxon>Metazoa</taxon>
        <taxon>Ecdysozoa</taxon>
        <taxon>Arthropoda</taxon>
        <taxon>Chelicerata</taxon>
        <taxon>Arachnida</taxon>
        <taxon>Araneae</taxon>
        <taxon>Araneomorphae</taxon>
        <taxon>Entelegynae</taxon>
        <taxon>Araneoidea</taxon>
        <taxon>Araneidae</taxon>
        <taxon>Araneus</taxon>
    </lineage>
</organism>
<accession>A0A4Y2LEK9</accession>
<dbReference type="AlphaFoldDB" id="A0A4Y2LEK9"/>
<dbReference type="EMBL" id="BGPR01118466">
    <property type="protein sequence ID" value="GBN12964.1"/>
    <property type="molecule type" value="Genomic_DNA"/>
</dbReference>
<sequence length="119" mass="14037">MTYTDCLMIFRKAYGTVSLDLQDNAWKFDLGQTNLRYSREIIIISGHSQALIMSALNLNLEYFLETVFFKDKAYGSRFAVFRMAYGGRLLIFRIAYRGPFHDLPGWRRNRFMHLYAQSD</sequence>
<comment type="caution">
    <text evidence="1">The sequence shown here is derived from an EMBL/GenBank/DDBJ whole genome shotgun (WGS) entry which is preliminary data.</text>
</comment>
<dbReference type="Proteomes" id="UP000499080">
    <property type="component" value="Unassembled WGS sequence"/>
</dbReference>
<gene>
    <name evidence="1" type="ORF">AVEN_112583_1</name>
</gene>
<reference evidence="1 2" key="1">
    <citation type="journal article" date="2019" name="Sci. Rep.">
        <title>Orb-weaving spider Araneus ventricosus genome elucidates the spidroin gene catalogue.</title>
        <authorList>
            <person name="Kono N."/>
            <person name="Nakamura H."/>
            <person name="Ohtoshi R."/>
            <person name="Moran D.A.P."/>
            <person name="Shinohara A."/>
            <person name="Yoshida Y."/>
            <person name="Fujiwara M."/>
            <person name="Mori M."/>
            <person name="Tomita M."/>
            <person name="Arakawa K."/>
        </authorList>
    </citation>
    <scope>NUCLEOTIDE SEQUENCE [LARGE SCALE GENOMIC DNA]</scope>
</reference>
<keyword evidence="2" id="KW-1185">Reference proteome</keyword>
<name>A0A4Y2LEK9_ARAVE</name>